<evidence type="ECO:0000256" key="1">
    <source>
        <dbReference type="SAM" id="MobiDB-lite"/>
    </source>
</evidence>
<gene>
    <name evidence="2" type="ORF">D9V29_13720</name>
</gene>
<feature type="region of interest" description="Disordered" evidence="1">
    <location>
        <begin position="248"/>
        <end position="289"/>
    </location>
</feature>
<dbReference type="OrthoDB" id="5122593at2"/>
<feature type="region of interest" description="Disordered" evidence="1">
    <location>
        <begin position="136"/>
        <end position="236"/>
    </location>
</feature>
<feature type="compositionally biased region" description="Basic and acidic residues" evidence="1">
    <location>
        <begin position="165"/>
        <end position="181"/>
    </location>
</feature>
<sequence>MADETDGVGETFDDSLRIALTVASQFGERISRLREQMSHTREAAAQQEYRELENRFEAERGAARASLELVRRAEWWVSAKVEDIALAHEAATVWRDHDDVARNAGDTIRREVQDRYGIDVDAPGGDPAQVAAALREAEQARADARDERERSAEELTASQILFANAERRERETQVQSEKDWNSGDGDVADIANSNDFANREAGWNQAGDAATERSASAQEYDSSERRQEFASSLEERGIAKETIAARILADGENAKHPREAVKTTARKASKNRGSAPSAAQHRERGGLTR</sequence>
<reference evidence="2 3" key="1">
    <citation type="submission" date="2018-10" db="EMBL/GenBank/DDBJ databases">
        <authorList>
            <person name="Li J."/>
        </authorList>
    </citation>
    <scope>NUCLEOTIDE SEQUENCE [LARGE SCALE GENOMIC DNA]</scope>
    <source>
        <strain evidence="2 3">CCTCC AB209002</strain>
    </source>
</reference>
<feature type="compositionally biased region" description="Basic and acidic residues" evidence="1">
    <location>
        <begin position="252"/>
        <end position="261"/>
    </location>
</feature>
<name>A0A3L6ZNE7_9MICO</name>
<feature type="compositionally biased region" description="Basic and acidic residues" evidence="1">
    <location>
        <begin position="280"/>
        <end position="289"/>
    </location>
</feature>
<dbReference type="EMBL" id="RCUV01000020">
    <property type="protein sequence ID" value="RLP68532.1"/>
    <property type="molecule type" value="Genomic_DNA"/>
</dbReference>
<dbReference type="Proteomes" id="UP000270299">
    <property type="component" value="Unassembled WGS sequence"/>
</dbReference>
<keyword evidence="3" id="KW-1185">Reference proteome</keyword>
<evidence type="ECO:0000313" key="2">
    <source>
        <dbReference type="EMBL" id="RLP68532.1"/>
    </source>
</evidence>
<protein>
    <recommendedName>
        <fullName evidence="4">Colicin import membrane protein</fullName>
    </recommendedName>
</protein>
<accession>A0A3L6ZNE7</accession>
<organism evidence="2 3">
    <name type="scientific">Mycetocola manganoxydans</name>
    <dbReference type="NCBI Taxonomy" id="699879"/>
    <lineage>
        <taxon>Bacteria</taxon>
        <taxon>Bacillati</taxon>
        <taxon>Actinomycetota</taxon>
        <taxon>Actinomycetes</taxon>
        <taxon>Micrococcales</taxon>
        <taxon>Microbacteriaceae</taxon>
        <taxon>Mycetocola</taxon>
    </lineage>
</organism>
<feature type="compositionally biased region" description="Basic and acidic residues" evidence="1">
    <location>
        <begin position="136"/>
        <end position="153"/>
    </location>
</feature>
<proteinExistence type="predicted"/>
<evidence type="ECO:0008006" key="4">
    <source>
        <dbReference type="Google" id="ProtNLM"/>
    </source>
</evidence>
<feature type="compositionally biased region" description="Basic and acidic residues" evidence="1">
    <location>
        <begin position="222"/>
        <end position="236"/>
    </location>
</feature>
<dbReference type="AlphaFoldDB" id="A0A3L6ZNE7"/>
<dbReference type="RefSeq" id="WP_121673889.1">
    <property type="nucleotide sequence ID" value="NZ_BMXM01000012.1"/>
</dbReference>
<evidence type="ECO:0000313" key="3">
    <source>
        <dbReference type="Proteomes" id="UP000270299"/>
    </source>
</evidence>
<comment type="caution">
    <text evidence="2">The sequence shown here is derived from an EMBL/GenBank/DDBJ whole genome shotgun (WGS) entry which is preliminary data.</text>
</comment>